<reference evidence="2 3" key="1">
    <citation type="submission" date="2024-09" db="EMBL/GenBank/DDBJ databases">
        <title>Rethinking Asexuality: The Enigmatic Case of Functional Sexual Genes in Lepraria (Stereocaulaceae).</title>
        <authorList>
            <person name="Doellman M."/>
            <person name="Sun Y."/>
            <person name="Barcenas-Pena A."/>
            <person name="Lumbsch H.T."/>
            <person name="Grewe F."/>
        </authorList>
    </citation>
    <scope>NUCLEOTIDE SEQUENCE [LARGE SCALE GENOMIC DNA]</scope>
    <source>
        <strain evidence="2 3">Grewe 0041</strain>
    </source>
</reference>
<name>A0ABR4ABX1_9LECA</name>
<feature type="region of interest" description="Disordered" evidence="1">
    <location>
        <begin position="1"/>
        <end position="57"/>
    </location>
</feature>
<gene>
    <name evidence="2" type="ORF">ABVK25_012566</name>
</gene>
<feature type="region of interest" description="Disordered" evidence="1">
    <location>
        <begin position="157"/>
        <end position="189"/>
    </location>
</feature>
<protein>
    <submittedName>
        <fullName evidence="2">Uncharacterized protein</fullName>
    </submittedName>
</protein>
<evidence type="ECO:0000313" key="3">
    <source>
        <dbReference type="Proteomes" id="UP001590951"/>
    </source>
</evidence>
<accession>A0ABR4ABX1</accession>
<organism evidence="2 3">
    <name type="scientific">Lepraria finkii</name>
    <dbReference type="NCBI Taxonomy" id="1340010"/>
    <lineage>
        <taxon>Eukaryota</taxon>
        <taxon>Fungi</taxon>
        <taxon>Dikarya</taxon>
        <taxon>Ascomycota</taxon>
        <taxon>Pezizomycotina</taxon>
        <taxon>Lecanoromycetes</taxon>
        <taxon>OSLEUM clade</taxon>
        <taxon>Lecanoromycetidae</taxon>
        <taxon>Lecanorales</taxon>
        <taxon>Lecanorineae</taxon>
        <taxon>Stereocaulaceae</taxon>
        <taxon>Lepraria</taxon>
    </lineage>
</organism>
<comment type="caution">
    <text evidence="2">The sequence shown here is derived from an EMBL/GenBank/DDBJ whole genome shotgun (WGS) entry which is preliminary data.</text>
</comment>
<keyword evidence="3" id="KW-1185">Reference proteome</keyword>
<feature type="region of interest" description="Disordered" evidence="1">
    <location>
        <begin position="121"/>
        <end position="144"/>
    </location>
</feature>
<evidence type="ECO:0000313" key="2">
    <source>
        <dbReference type="EMBL" id="KAL2043273.1"/>
    </source>
</evidence>
<dbReference type="Proteomes" id="UP001590951">
    <property type="component" value="Unassembled WGS sequence"/>
</dbReference>
<evidence type="ECO:0000256" key="1">
    <source>
        <dbReference type="SAM" id="MobiDB-lite"/>
    </source>
</evidence>
<dbReference type="EMBL" id="JBHFEH010000276">
    <property type="protein sequence ID" value="KAL2043273.1"/>
    <property type="molecule type" value="Genomic_DNA"/>
</dbReference>
<proteinExistence type="predicted"/>
<sequence>MTVSIGDATSPPGGTDNFAGVAVKQDSSRARSGAVVPSVASGDDPNPEAPPSDPHYRAERMRASYLQTVRLSGDTQTAARRWADETAHGRRFACPLRSSSERAPVAASKARKTVLVDTCRRRDSAAPPPGRPQPGALRARHRRRRHVCTRVIEFDAGGDNRANRGGSRLGAAVAHGHRRASAVRLPSVP</sequence>